<organism evidence="7 8">
    <name type="scientific">Mariniplasma anaerobium</name>
    <dbReference type="NCBI Taxonomy" id="2735436"/>
    <lineage>
        <taxon>Bacteria</taxon>
        <taxon>Bacillati</taxon>
        <taxon>Mycoplasmatota</taxon>
        <taxon>Mollicutes</taxon>
        <taxon>Acholeplasmatales</taxon>
        <taxon>Acholeplasmataceae</taxon>
        <taxon>Mariniplasma</taxon>
    </lineage>
</organism>
<comment type="cofactor">
    <cofactor evidence="1">
        <name>FMN</name>
        <dbReference type="ChEBI" id="CHEBI:58210"/>
    </cofactor>
</comment>
<dbReference type="CDD" id="cd02932">
    <property type="entry name" value="OYE_YqiM_FMN"/>
    <property type="match status" value="1"/>
</dbReference>
<keyword evidence="2" id="KW-0285">Flavoprotein</keyword>
<keyword evidence="8" id="KW-1185">Reference proteome</keyword>
<dbReference type="Pfam" id="PF00724">
    <property type="entry name" value="Oxidored_FMN"/>
    <property type="match status" value="1"/>
</dbReference>
<sequence length="333" mass="37851">MLFKELTIKNMTLKNRTVLAPMCMYMAEEFGYAEYFHMVHYVSRSMGGVGLIIQEATAIDQNGRISPKDLGIWRDNHVEQLKMIVDGVHKNDTKMGIQINHAGRKGIADRPLAPSAIQFNFKYHIPKKMTIKDIKKVIEDFKQAARRANEAGYDYLEIHAAHGYLLCEFLSPNTNKRKDEYGDRKKLIKEVVVAVREEWPEEKPLAIRFSASEYVEEGITPEWIADLINELKPLGLDIANISSGGNVSEQEIKLFPGYQLDFAKTIRSKTGIVTIGGGLITNLEMADKAIIDGSCDLVYFGRLLLREPFYIINHAENLGEDMPYPKYYKRAKA</sequence>
<name>A0A7U9TGI4_9MOLU</name>
<dbReference type="RefSeq" id="WP_176238542.1">
    <property type="nucleotide sequence ID" value="NZ_AP024412.1"/>
</dbReference>
<dbReference type="SUPFAM" id="SSF51395">
    <property type="entry name" value="FMN-linked oxidoreductases"/>
    <property type="match status" value="1"/>
</dbReference>
<evidence type="ECO:0000256" key="1">
    <source>
        <dbReference type="ARBA" id="ARBA00001917"/>
    </source>
</evidence>
<protein>
    <submittedName>
        <fullName evidence="7">NADPH dehydrogenase</fullName>
    </submittedName>
</protein>
<dbReference type="GO" id="GO:0003959">
    <property type="term" value="F:NADPH dehydrogenase activity"/>
    <property type="evidence" value="ECO:0007669"/>
    <property type="project" value="InterPro"/>
</dbReference>
<evidence type="ECO:0000256" key="5">
    <source>
        <dbReference type="ARBA" id="ARBA00023002"/>
    </source>
</evidence>
<dbReference type="InterPro" id="IPR013785">
    <property type="entry name" value="Aldolase_TIM"/>
</dbReference>
<keyword evidence="3" id="KW-0288">FMN</keyword>
<evidence type="ECO:0000256" key="2">
    <source>
        <dbReference type="ARBA" id="ARBA00022630"/>
    </source>
</evidence>
<keyword evidence="5" id="KW-0560">Oxidoreductase</keyword>
<evidence type="ECO:0000313" key="7">
    <source>
        <dbReference type="EMBL" id="BCR35701.1"/>
    </source>
</evidence>
<dbReference type="PANTHER" id="PTHR43303">
    <property type="entry name" value="NADPH DEHYDROGENASE C23G7.10C-RELATED"/>
    <property type="match status" value="1"/>
</dbReference>
<dbReference type="Gene3D" id="3.20.20.70">
    <property type="entry name" value="Aldolase class I"/>
    <property type="match status" value="1"/>
</dbReference>
<evidence type="ECO:0000259" key="6">
    <source>
        <dbReference type="Pfam" id="PF00724"/>
    </source>
</evidence>
<dbReference type="InterPro" id="IPR001155">
    <property type="entry name" value="OxRdtase_FMN_N"/>
</dbReference>
<dbReference type="PANTHER" id="PTHR43303:SF4">
    <property type="entry name" value="NADPH DEHYDROGENASE C23G7.10C-RELATED"/>
    <property type="match status" value="1"/>
</dbReference>
<dbReference type="AlphaFoldDB" id="A0A7U9TGI4"/>
<evidence type="ECO:0000313" key="8">
    <source>
        <dbReference type="Proteomes" id="UP000620133"/>
    </source>
</evidence>
<dbReference type="KEGG" id="manr:MPAN_005940"/>
<dbReference type="InterPro" id="IPR044152">
    <property type="entry name" value="YqjM-like"/>
</dbReference>
<gene>
    <name evidence="7" type="primary">namA</name>
    <name evidence="7" type="ORF">MPAN_005940</name>
</gene>
<keyword evidence="4" id="KW-0521">NADP</keyword>
<dbReference type="Proteomes" id="UP000620133">
    <property type="component" value="Chromosome"/>
</dbReference>
<proteinExistence type="predicted"/>
<dbReference type="GO" id="GO:0010181">
    <property type="term" value="F:FMN binding"/>
    <property type="evidence" value="ECO:0007669"/>
    <property type="project" value="InterPro"/>
</dbReference>
<dbReference type="EMBL" id="AP024412">
    <property type="protein sequence ID" value="BCR35701.1"/>
    <property type="molecule type" value="Genomic_DNA"/>
</dbReference>
<accession>A0A7U9TGI4</accession>
<feature type="domain" description="NADH:flavin oxidoreductase/NADH oxidase N-terminal" evidence="6">
    <location>
        <begin position="2"/>
        <end position="317"/>
    </location>
</feature>
<reference evidence="7" key="1">
    <citation type="submission" date="2021-01" db="EMBL/GenBank/DDBJ databases">
        <title>Draft genome sequence of Acholeplasmataceae bacterium strain Mahy22.</title>
        <authorList>
            <person name="Watanabe M."/>
            <person name="Kojima H."/>
            <person name="Fukui M."/>
        </authorList>
    </citation>
    <scope>NUCLEOTIDE SEQUENCE</scope>
    <source>
        <strain evidence="7">Mahy22</strain>
    </source>
</reference>
<evidence type="ECO:0000256" key="4">
    <source>
        <dbReference type="ARBA" id="ARBA00022857"/>
    </source>
</evidence>
<evidence type="ECO:0000256" key="3">
    <source>
        <dbReference type="ARBA" id="ARBA00022643"/>
    </source>
</evidence>
<dbReference type="GO" id="GO:0050661">
    <property type="term" value="F:NADP binding"/>
    <property type="evidence" value="ECO:0007669"/>
    <property type="project" value="InterPro"/>
</dbReference>